<gene>
    <name evidence="1" type="ORF">TM448A02060_0001</name>
    <name evidence="2" type="ORF">TM448B01994_0002</name>
</gene>
<name>A0A6H1ZUW7_9ZZZZ</name>
<accession>A0A6H1ZUW7</accession>
<dbReference type="EMBL" id="MT144250">
    <property type="protein sequence ID" value="QJA51269.1"/>
    <property type="molecule type" value="Genomic_DNA"/>
</dbReference>
<dbReference type="AlphaFoldDB" id="A0A6H1ZUW7"/>
<protein>
    <submittedName>
        <fullName evidence="1">Uncharacterized protein</fullName>
    </submittedName>
</protein>
<organism evidence="1">
    <name type="scientific">viral metagenome</name>
    <dbReference type="NCBI Taxonomy" id="1070528"/>
    <lineage>
        <taxon>unclassified sequences</taxon>
        <taxon>metagenomes</taxon>
        <taxon>organismal metagenomes</taxon>
    </lineage>
</organism>
<reference evidence="1" key="1">
    <citation type="submission" date="2020-03" db="EMBL/GenBank/DDBJ databases">
        <title>The deep terrestrial virosphere.</title>
        <authorList>
            <person name="Holmfeldt K."/>
            <person name="Nilsson E."/>
            <person name="Simone D."/>
            <person name="Lopez-Fernandez M."/>
            <person name="Wu X."/>
            <person name="de Brujin I."/>
            <person name="Lundin D."/>
            <person name="Andersson A."/>
            <person name="Bertilsson S."/>
            <person name="Dopson M."/>
        </authorList>
    </citation>
    <scope>NUCLEOTIDE SEQUENCE</scope>
    <source>
        <strain evidence="1">TM448A02060</strain>
        <strain evidence="2">TM448B01994</strain>
    </source>
</reference>
<evidence type="ECO:0000313" key="1">
    <source>
        <dbReference type="EMBL" id="QJA51269.1"/>
    </source>
</evidence>
<sequence length="81" mass="9339">MKTICIPEFEMDSIPKKDVVLDNRSRLPKFFGDAIRAKRCTTCGVVKFVNLSKEDIFVCKKCWLVDHPTNHGKFEFTTKGE</sequence>
<dbReference type="EMBL" id="MT144861">
    <property type="protein sequence ID" value="QJI00559.1"/>
    <property type="molecule type" value="Genomic_DNA"/>
</dbReference>
<evidence type="ECO:0000313" key="2">
    <source>
        <dbReference type="EMBL" id="QJI00559.1"/>
    </source>
</evidence>
<proteinExistence type="predicted"/>